<evidence type="ECO:0000256" key="4">
    <source>
        <dbReference type="PIRSR" id="PIRSR005211-1"/>
    </source>
</evidence>
<feature type="active site" description="Charge relay system" evidence="4">
    <location>
        <position position="361"/>
    </location>
</feature>
<keyword evidence="2" id="KW-0719">Serine esterase</keyword>
<evidence type="ECO:0000313" key="6">
    <source>
        <dbReference type="EMBL" id="KAJ2780640.1"/>
    </source>
</evidence>
<comment type="similarity">
    <text evidence="1">Belongs to the AB hydrolase superfamily. AB hydrolase 4 family.</text>
</comment>
<proteinExistence type="inferred from homology"/>
<reference evidence="6" key="1">
    <citation type="submission" date="2022-07" db="EMBL/GenBank/DDBJ databases">
        <title>Phylogenomic reconstructions and comparative analyses of Kickxellomycotina fungi.</title>
        <authorList>
            <person name="Reynolds N.K."/>
            <person name="Stajich J.E."/>
            <person name="Barry K."/>
            <person name="Grigoriev I.V."/>
            <person name="Crous P."/>
            <person name="Smith M.E."/>
        </authorList>
    </citation>
    <scope>NUCLEOTIDE SEQUENCE</scope>
    <source>
        <strain evidence="6">NBRC 105414</strain>
    </source>
</reference>
<protein>
    <recommendedName>
        <fullName evidence="5">AB hydrolase-1 domain-containing protein</fullName>
    </recommendedName>
</protein>
<feature type="domain" description="AB hydrolase-1" evidence="5">
    <location>
        <begin position="121"/>
        <end position="367"/>
    </location>
</feature>
<dbReference type="GO" id="GO:0047372">
    <property type="term" value="F:monoacylglycerol lipase activity"/>
    <property type="evidence" value="ECO:0007669"/>
    <property type="project" value="TreeGrafter"/>
</dbReference>
<evidence type="ECO:0000256" key="3">
    <source>
        <dbReference type="ARBA" id="ARBA00022801"/>
    </source>
</evidence>
<dbReference type="SUPFAM" id="SSF53474">
    <property type="entry name" value="alpha/beta-Hydrolases"/>
    <property type="match status" value="1"/>
</dbReference>
<keyword evidence="3" id="KW-0378">Hydrolase</keyword>
<evidence type="ECO:0000259" key="5">
    <source>
        <dbReference type="Pfam" id="PF00561"/>
    </source>
</evidence>
<dbReference type="AlphaFoldDB" id="A0A9W8H7A0"/>
<accession>A0A9W8H7A0</accession>
<dbReference type="PROSITE" id="PS01133">
    <property type="entry name" value="UPF0017"/>
    <property type="match status" value="1"/>
</dbReference>
<dbReference type="PANTHER" id="PTHR10794:SF63">
    <property type="entry name" value="ALPHA_BETA HYDROLASE 1, ISOFORM A"/>
    <property type="match status" value="1"/>
</dbReference>
<dbReference type="PANTHER" id="PTHR10794">
    <property type="entry name" value="ABHYDROLASE DOMAIN-CONTAINING PROTEIN"/>
    <property type="match status" value="1"/>
</dbReference>
<dbReference type="InterPro" id="IPR029058">
    <property type="entry name" value="AB_hydrolase_fold"/>
</dbReference>
<sequence length="400" mass="43022">MDGYSTALVCAAAVTAAALYLGARRYIDNSAVELVAAPEGVRAAIEAHCPSLADPARARLVPAPHLPTGMLQTVYATMVALRRDGRSDVEYERETRAMADGGTVSLDWFPARPGGAESAQPIVIVIPGVGGSSYEYHVRCLAKRLARAGMRAVVANHRGSARTPLTSSQLYNAYDTRDLTAHVAHLAASFPRARLACVGFSLGASILTRYLGDAGAEARLAAGVTVSCPFDMLMSGRSMSAPGFLNDRFFMPALMATIRRTVQRNIDVVRSSPVQYDIDAIMRAKRMSDIDTLVTAKTYGFRDCWEYYEAASSMHSVPRIRRPFLAINARDDHVAHAPGIPLASFRANPHTALALVAHGGHIGFFTGLPPRIWYLDPIAEFLGAALADHLTASEPGAQTR</sequence>
<dbReference type="InterPro" id="IPR000952">
    <property type="entry name" value="AB_hydrolase_4_CS"/>
</dbReference>
<dbReference type="Pfam" id="PF00561">
    <property type="entry name" value="Abhydrolase_1"/>
    <property type="match status" value="1"/>
</dbReference>
<gene>
    <name evidence="6" type="ORF">H4R18_003344</name>
</gene>
<dbReference type="GO" id="GO:0034338">
    <property type="term" value="F:short-chain carboxylesterase activity"/>
    <property type="evidence" value="ECO:0007669"/>
    <property type="project" value="TreeGrafter"/>
</dbReference>
<dbReference type="Gene3D" id="3.40.50.1820">
    <property type="entry name" value="alpha/beta hydrolase"/>
    <property type="match status" value="1"/>
</dbReference>
<dbReference type="EMBL" id="JANBUL010000130">
    <property type="protein sequence ID" value="KAJ2780640.1"/>
    <property type="molecule type" value="Genomic_DNA"/>
</dbReference>
<keyword evidence="7" id="KW-1185">Reference proteome</keyword>
<name>A0A9W8H7A0_9FUNG</name>
<dbReference type="InterPro" id="IPR000073">
    <property type="entry name" value="AB_hydrolase_1"/>
</dbReference>
<evidence type="ECO:0000256" key="2">
    <source>
        <dbReference type="ARBA" id="ARBA00022487"/>
    </source>
</evidence>
<evidence type="ECO:0000313" key="7">
    <source>
        <dbReference type="Proteomes" id="UP001140217"/>
    </source>
</evidence>
<dbReference type="InterPro" id="IPR050960">
    <property type="entry name" value="AB_hydrolase_4_sf"/>
</dbReference>
<feature type="active site" description="Charge relay system" evidence="4">
    <location>
        <position position="201"/>
    </location>
</feature>
<dbReference type="OrthoDB" id="5954035at2759"/>
<dbReference type="Proteomes" id="UP001140217">
    <property type="component" value="Unassembled WGS sequence"/>
</dbReference>
<evidence type="ECO:0000256" key="1">
    <source>
        <dbReference type="ARBA" id="ARBA00010884"/>
    </source>
</evidence>
<feature type="active site" description="Charge relay system" evidence="4">
    <location>
        <position position="332"/>
    </location>
</feature>
<dbReference type="PIRSF" id="PIRSF005211">
    <property type="entry name" value="Ab_hydro_YheT"/>
    <property type="match status" value="1"/>
</dbReference>
<comment type="caution">
    <text evidence="6">The sequence shown here is derived from an EMBL/GenBank/DDBJ whole genome shotgun (WGS) entry which is preliminary data.</text>
</comment>
<dbReference type="InterPro" id="IPR012020">
    <property type="entry name" value="ABHD4"/>
</dbReference>
<organism evidence="6 7">
    <name type="scientific">Coemansia javaensis</name>
    <dbReference type="NCBI Taxonomy" id="2761396"/>
    <lineage>
        <taxon>Eukaryota</taxon>
        <taxon>Fungi</taxon>
        <taxon>Fungi incertae sedis</taxon>
        <taxon>Zoopagomycota</taxon>
        <taxon>Kickxellomycotina</taxon>
        <taxon>Kickxellomycetes</taxon>
        <taxon>Kickxellales</taxon>
        <taxon>Kickxellaceae</taxon>
        <taxon>Coemansia</taxon>
    </lineage>
</organism>